<dbReference type="Proteomes" id="UP000287519">
    <property type="component" value="Unassembled WGS sequence"/>
</dbReference>
<dbReference type="Pfam" id="PF03928">
    <property type="entry name" value="HbpS-like"/>
    <property type="match status" value="1"/>
</dbReference>
<name>A0A402C6X0_RHOWR</name>
<evidence type="ECO:0000313" key="2">
    <source>
        <dbReference type="Proteomes" id="UP000287519"/>
    </source>
</evidence>
<dbReference type="PANTHER" id="PTHR34309">
    <property type="entry name" value="SLR1406 PROTEIN"/>
    <property type="match status" value="1"/>
</dbReference>
<dbReference type="AlphaFoldDB" id="A0A402C6X0"/>
<dbReference type="Gene3D" id="3.30.450.150">
    <property type="entry name" value="Haem-degrading domain"/>
    <property type="match status" value="1"/>
</dbReference>
<evidence type="ECO:0000313" key="1">
    <source>
        <dbReference type="EMBL" id="GCE39349.1"/>
    </source>
</evidence>
<accession>A0A402C6X0</accession>
<organism evidence="1 2">
    <name type="scientific">Rhodococcus wratislaviensis</name>
    <name type="common">Tsukamurella wratislaviensis</name>
    <dbReference type="NCBI Taxonomy" id="44752"/>
    <lineage>
        <taxon>Bacteria</taxon>
        <taxon>Bacillati</taxon>
        <taxon>Actinomycetota</taxon>
        <taxon>Actinomycetes</taxon>
        <taxon>Mycobacteriales</taxon>
        <taxon>Nocardiaceae</taxon>
        <taxon>Rhodococcus</taxon>
    </lineage>
</organism>
<dbReference type="InterPro" id="IPR005624">
    <property type="entry name" value="PduO/GlcC-like"/>
</dbReference>
<proteinExistence type="predicted"/>
<dbReference type="InterPro" id="IPR038084">
    <property type="entry name" value="PduO/GlcC-like_sf"/>
</dbReference>
<gene>
    <name evidence="1" type="ORF">Rhow_002873</name>
</gene>
<keyword evidence="2" id="KW-1185">Reference proteome</keyword>
<dbReference type="EMBL" id="BHYM01000025">
    <property type="protein sequence ID" value="GCE39349.1"/>
    <property type="molecule type" value="Genomic_DNA"/>
</dbReference>
<sequence length="172" mass="17696">MVLPVAPVIEIGASLPPEYATEKTMHQVHRITLDDALPLLAAGRAKAEEIGVKQTLCVCDDGGNVLALHRLPGARLTGVDIAIAKAFTAAGHERATHLFNEAPDGPALPGNEAFGISHMLPGKFAVFVGGFPLAFDGQIVGGIGISGGNGKQDKAVGAAMLAEFEALVAVRN</sequence>
<protein>
    <recommendedName>
        <fullName evidence="3">CDP-alcohol phosphatidyltransferase</fullName>
    </recommendedName>
</protein>
<comment type="caution">
    <text evidence="1">The sequence shown here is derived from an EMBL/GenBank/DDBJ whole genome shotgun (WGS) entry which is preliminary data.</text>
</comment>
<reference evidence="1 2" key="1">
    <citation type="submission" date="2018-11" db="EMBL/GenBank/DDBJ databases">
        <title>Microbial catabolism of amino acid.</title>
        <authorList>
            <person name="Hibi M."/>
            <person name="Ogawa J."/>
        </authorList>
    </citation>
    <scope>NUCLEOTIDE SEQUENCE [LARGE SCALE GENOMIC DNA]</scope>
    <source>
        <strain evidence="1 2">C31-06</strain>
    </source>
</reference>
<dbReference type="PANTHER" id="PTHR34309:SF1">
    <property type="entry name" value="PROTEIN GLCG"/>
    <property type="match status" value="1"/>
</dbReference>
<evidence type="ECO:0008006" key="3">
    <source>
        <dbReference type="Google" id="ProtNLM"/>
    </source>
</evidence>
<dbReference type="InterPro" id="IPR052517">
    <property type="entry name" value="GlcG_carb_metab_protein"/>
</dbReference>
<dbReference type="SUPFAM" id="SSF143744">
    <property type="entry name" value="GlcG-like"/>
    <property type="match status" value="1"/>
</dbReference>